<keyword evidence="3" id="KW-1185">Reference proteome</keyword>
<accession>A0A0S4QYF1</accession>
<name>A0A0S4QYF1_9ACTN</name>
<reference evidence="3" key="1">
    <citation type="submission" date="2015-11" db="EMBL/GenBank/DDBJ databases">
        <authorList>
            <person name="Varghese N."/>
        </authorList>
    </citation>
    <scope>NUCLEOTIDE SEQUENCE [LARGE SCALE GENOMIC DNA]</scope>
    <source>
        <strain evidence="3">DSM 45899</strain>
    </source>
</reference>
<gene>
    <name evidence="2" type="ORF">Ga0074812_14417</name>
</gene>
<evidence type="ECO:0000259" key="1">
    <source>
        <dbReference type="Pfam" id="PF09348"/>
    </source>
</evidence>
<evidence type="ECO:0000313" key="3">
    <source>
        <dbReference type="Proteomes" id="UP000198802"/>
    </source>
</evidence>
<dbReference type="PANTHER" id="PTHR34202">
    <property type="entry name" value="UPF0548 PROTEIN"/>
    <property type="match status" value="1"/>
</dbReference>
<dbReference type="AlphaFoldDB" id="A0A0S4QYF1"/>
<dbReference type="InterPro" id="IPR018960">
    <property type="entry name" value="DUF1990"/>
</dbReference>
<sequence length="190" mass="20744">MRLQRSSPSSLERDVHRCRNLELTYPERGATAGPLPDGYHHVMHRIQIGTGRAVFDRASGALLDWSMQRGAGLRLAATRPLVETGVTVLMCAGPGPVGIAAPCRVVWVLDEPDRRGFAYGTLPGHPESGEEAFVVEWDAGAVWLTITAFSRPDGLLSRLGAPVGRRVQDVVTRRYIRAVRRLVADVDPKG</sequence>
<dbReference type="Pfam" id="PF09348">
    <property type="entry name" value="DUF1990"/>
    <property type="match status" value="1"/>
</dbReference>
<dbReference type="EMBL" id="FAOZ01000044">
    <property type="protein sequence ID" value="CUU60656.1"/>
    <property type="molecule type" value="Genomic_DNA"/>
</dbReference>
<dbReference type="PIRSF" id="PIRSF010260">
    <property type="entry name" value="UCP010260"/>
    <property type="match status" value="1"/>
</dbReference>
<feature type="domain" description="DUF1990" evidence="1">
    <location>
        <begin position="24"/>
        <end position="178"/>
    </location>
</feature>
<dbReference type="RefSeq" id="WP_165615928.1">
    <property type="nucleotide sequence ID" value="NZ_FAOZ01000044.1"/>
</dbReference>
<protein>
    <submittedName>
        <fullName evidence="2">Uncharacterized protein, UPF0548 family</fullName>
    </submittedName>
</protein>
<dbReference type="InterPro" id="IPR014457">
    <property type="entry name" value="UCP010260"/>
</dbReference>
<dbReference type="PANTHER" id="PTHR34202:SF1">
    <property type="entry name" value="UPF0548 PROTEIN"/>
    <property type="match status" value="1"/>
</dbReference>
<dbReference type="Proteomes" id="UP000198802">
    <property type="component" value="Unassembled WGS sequence"/>
</dbReference>
<evidence type="ECO:0000313" key="2">
    <source>
        <dbReference type="EMBL" id="CUU60656.1"/>
    </source>
</evidence>
<organism evidence="2 3">
    <name type="scientific">Parafrankia irregularis</name>
    <dbReference type="NCBI Taxonomy" id="795642"/>
    <lineage>
        <taxon>Bacteria</taxon>
        <taxon>Bacillati</taxon>
        <taxon>Actinomycetota</taxon>
        <taxon>Actinomycetes</taxon>
        <taxon>Frankiales</taxon>
        <taxon>Frankiaceae</taxon>
        <taxon>Parafrankia</taxon>
    </lineage>
</organism>
<proteinExistence type="predicted"/>